<evidence type="ECO:0000313" key="4">
    <source>
        <dbReference type="EMBL" id="ABJ86921.1"/>
    </source>
</evidence>
<sequence length="597" mass="66413">MALLESCTGLTKSFGSRLLFENLALGISDGERLGLIGRNGAGKSTLLRILAGQIEPDSGSVSMRRNTRTGYVPQDAEFPEGQTVYQVIAAAIAGEHLDDLERDSRINQTLGRAGFVDSSLRTEALSGGWKRRLAIARELVRQPDLLFLDEPTNHLDFEGIAWLEKLLANSTFASVVVSHDRYFLDNVVNDMAEIDRAWPDGIFRVEGSYSHFLEKKEEFLLSQANRQEALANRVRYEVEWLRRGAKARTRKSQARIDDAGRLMRELSDLESRAAKGPAQIDFTATDRRTKRLISIDRISKTLGGRELFKDLSFTLTPGTRLGLLGLNGTGKTTLLRILSGEIAPDSGAVERAPALRLVYFDQAREQLDLNQTLRQGLGAHGDNVIFQGNPIHVAGWAKRFLFDSGQLDRPMSSLSGGEQARVLIARLMLQPADVLLLDEPTNDLDIPTLEVLEDSLTEFPGALVLVTHDRYLLDRVSTAVLGLDGQGSAQLYSDYWQWDQAKIDPPKPARKESAAPAATAAPARKKLSYLEAREWEQMESRILEAEQARDAINVEMHSPEVVSDGPRLQSCYTRLQAADEIIHQLYARWAELEAKLQ</sequence>
<proteinExistence type="predicted"/>
<dbReference type="STRING" id="234267.Acid_5980"/>
<dbReference type="SUPFAM" id="SSF52540">
    <property type="entry name" value="P-loop containing nucleoside triphosphate hydrolases"/>
    <property type="match status" value="2"/>
</dbReference>
<dbReference type="PANTHER" id="PTHR42855">
    <property type="entry name" value="ABC TRANSPORTER ATP-BINDING SUBUNIT"/>
    <property type="match status" value="1"/>
</dbReference>
<dbReference type="InterPro" id="IPR027417">
    <property type="entry name" value="P-loop_NTPase"/>
</dbReference>
<dbReference type="KEGG" id="sus:Acid_5980"/>
<dbReference type="InterPro" id="IPR032524">
    <property type="entry name" value="ABC_tran_C"/>
</dbReference>
<dbReference type="PROSITE" id="PS00211">
    <property type="entry name" value="ABC_TRANSPORTER_1"/>
    <property type="match status" value="2"/>
</dbReference>
<gene>
    <name evidence="4" type="ordered locus">Acid_5980</name>
</gene>
<evidence type="ECO:0000256" key="2">
    <source>
        <dbReference type="ARBA" id="ARBA00022840"/>
    </source>
</evidence>
<dbReference type="eggNOG" id="COG0488">
    <property type="taxonomic scope" value="Bacteria"/>
</dbReference>
<dbReference type="GO" id="GO:0005524">
    <property type="term" value="F:ATP binding"/>
    <property type="evidence" value="ECO:0007669"/>
    <property type="project" value="UniProtKB-KW"/>
</dbReference>
<evidence type="ECO:0000259" key="3">
    <source>
        <dbReference type="PROSITE" id="PS50893"/>
    </source>
</evidence>
<dbReference type="InterPro" id="IPR037118">
    <property type="entry name" value="Val-tRNA_synth_C_sf"/>
</dbReference>
<dbReference type="GO" id="GO:0016887">
    <property type="term" value="F:ATP hydrolysis activity"/>
    <property type="evidence" value="ECO:0007669"/>
    <property type="project" value="InterPro"/>
</dbReference>
<dbReference type="SMART" id="SM00382">
    <property type="entry name" value="AAA"/>
    <property type="match status" value="2"/>
</dbReference>
<dbReference type="InParanoid" id="Q01TU9"/>
<dbReference type="Gene3D" id="1.10.287.380">
    <property type="entry name" value="Valyl-tRNA synthetase, C-terminal domain"/>
    <property type="match status" value="1"/>
</dbReference>
<dbReference type="CDD" id="cd03221">
    <property type="entry name" value="ABCF_EF-3"/>
    <property type="match status" value="2"/>
</dbReference>
<dbReference type="AlphaFoldDB" id="Q01TU9"/>
<dbReference type="FunCoup" id="Q01TU9">
    <property type="interactions" value="338"/>
</dbReference>
<evidence type="ECO:0000256" key="1">
    <source>
        <dbReference type="ARBA" id="ARBA00022741"/>
    </source>
</evidence>
<keyword evidence="1" id="KW-0547">Nucleotide-binding</keyword>
<reference evidence="4" key="1">
    <citation type="submission" date="2006-10" db="EMBL/GenBank/DDBJ databases">
        <title>Complete sequence of Solibacter usitatus Ellin6076.</title>
        <authorList>
            <consortium name="US DOE Joint Genome Institute"/>
            <person name="Copeland A."/>
            <person name="Lucas S."/>
            <person name="Lapidus A."/>
            <person name="Barry K."/>
            <person name="Detter J.C."/>
            <person name="Glavina del Rio T."/>
            <person name="Hammon N."/>
            <person name="Israni S."/>
            <person name="Dalin E."/>
            <person name="Tice H."/>
            <person name="Pitluck S."/>
            <person name="Thompson L.S."/>
            <person name="Brettin T."/>
            <person name="Bruce D."/>
            <person name="Han C."/>
            <person name="Tapia R."/>
            <person name="Gilna P."/>
            <person name="Schmutz J."/>
            <person name="Larimer F."/>
            <person name="Land M."/>
            <person name="Hauser L."/>
            <person name="Kyrpides N."/>
            <person name="Mikhailova N."/>
            <person name="Janssen P.H."/>
            <person name="Kuske C.R."/>
            <person name="Richardson P."/>
        </authorList>
    </citation>
    <scope>NUCLEOTIDE SEQUENCE</scope>
    <source>
        <strain evidence="4">Ellin6076</strain>
    </source>
</reference>
<dbReference type="InterPro" id="IPR003439">
    <property type="entry name" value="ABC_transporter-like_ATP-bd"/>
</dbReference>
<feature type="domain" description="ABC transporter" evidence="3">
    <location>
        <begin position="293"/>
        <end position="511"/>
    </location>
</feature>
<dbReference type="Pfam" id="PF00005">
    <property type="entry name" value="ABC_tran"/>
    <property type="match status" value="2"/>
</dbReference>
<dbReference type="InterPro" id="IPR017871">
    <property type="entry name" value="ABC_transporter-like_CS"/>
</dbReference>
<dbReference type="GO" id="GO:0003677">
    <property type="term" value="F:DNA binding"/>
    <property type="evidence" value="ECO:0007669"/>
    <property type="project" value="InterPro"/>
</dbReference>
<keyword evidence="2" id="KW-0067">ATP-binding</keyword>
<dbReference type="PROSITE" id="PS50893">
    <property type="entry name" value="ABC_TRANSPORTER_2"/>
    <property type="match status" value="2"/>
</dbReference>
<dbReference type="HOGENOM" id="CLU_000604_36_0_0"/>
<accession>Q01TU9</accession>
<protein>
    <submittedName>
        <fullName evidence="4">ABC transporter related</fullName>
    </submittedName>
</protein>
<dbReference type="Gene3D" id="3.40.50.300">
    <property type="entry name" value="P-loop containing nucleotide triphosphate hydrolases"/>
    <property type="match status" value="2"/>
</dbReference>
<dbReference type="Pfam" id="PF16326">
    <property type="entry name" value="ABC_tran_CTD"/>
    <property type="match status" value="1"/>
</dbReference>
<feature type="domain" description="ABC transporter" evidence="3">
    <location>
        <begin position="5"/>
        <end position="225"/>
    </location>
</feature>
<organism evidence="4">
    <name type="scientific">Solibacter usitatus (strain Ellin6076)</name>
    <dbReference type="NCBI Taxonomy" id="234267"/>
    <lineage>
        <taxon>Bacteria</taxon>
        <taxon>Pseudomonadati</taxon>
        <taxon>Acidobacteriota</taxon>
        <taxon>Terriglobia</taxon>
        <taxon>Bryobacterales</taxon>
        <taxon>Solibacteraceae</taxon>
        <taxon>Candidatus Solibacter</taxon>
    </lineage>
</organism>
<dbReference type="PANTHER" id="PTHR42855:SF1">
    <property type="entry name" value="ABC TRANSPORTER DOMAIN-CONTAINING PROTEIN"/>
    <property type="match status" value="1"/>
</dbReference>
<dbReference type="EMBL" id="CP000473">
    <property type="protein sequence ID" value="ABJ86921.1"/>
    <property type="molecule type" value="Genomic_DNA"/>
</dbReference>
<dbReference type="InterPro" id="IPR051309">
    <property type="entry name" value="ABCF_ATPase"/>
</dbReference>
<name>Q01TU9_SOLUE</name>
<dbReference type="OrthoDB" id="9760950at2"/>
<dbReference type="InterPro" id="IPR003593">
    <property type="entry name" value="AAA+_ATPase"/>
</dbReference>